<evidence type="ECO:0000313" key="9">
    <source>
        <dbReference type="EMBL" id="KAJ4458213.1"/>
    </source>
</evidence>
<sequence length="1732" mass="179764">MPPKKKKAGEGTAGDEAKRSKRWTPEEHNAFVDAFETHGRDWDKIAAAVGTRDARCVLGHAQYYLLRLLAEGKPLPASLAKTRKGNGYTISGAPLDLDGSTAVHGLTEAQRLQLSDKDIPGVYASSLLDENDDRRKSVRRRKCAQLGDDDPLLDTKPARKPKKSGRPVATLRLLREQGKFPRGGQAATATATATATRTTTTDAVIDAIPDPSSPSPSPSPGMAGDGLEVVITDEEDDGAGLSEGEGDGPPQVAEECALAPWGAPADVLSSASEQPLPPRAGAVPFPAIPSFLMVGDSAPAPGLRPGSHQSPPLPSPGATHWPELVASALWPTAPPHSARRHRPLLGHGAGPARPPAPGPRSSAGRPSIGSPEPPFGGASCLFPPAQWAPGASTSPSIRRPAPCTATTAAPPRPRPVPQGRMVHGPSGRPRPLPAPPPPVQQHPDRTPSPPVSARLAASSLFPDLPAPVPPAPQPTPAPSPGRPDDSPLPRSPMGPEASPPSSPPPPLRPAPAPDALQPVASPASAGSPTEEPSPPEEAPPSDVALGVDPAAPDALGFWGLDTEPEPPSADPQPPAQGPAPGAEVAAQTQAVAPPVKRGRGRPRGSGKKSAVAPGPAPTTASRELRARPSRTPVFPALLPLGSQQPPVAISAPEPTPTGPAPAETPPARDLRSSMEKCRLSEHFCTLGSPLADSLEASGLGVWEWDIVAGTIRMSPRFRKMLGLVDNAPGMSTARLGVLIDAALAEDRSRLDGAIRLVQQGLSTSVNIEFRICPSPVTPAIAAASAGSSPFAAAQASASATSAPNSPAARRSPPSTPTKAAPPVLMEPAATSAPRWVALRGSLPPQPAAAAQPQVTSPPARSLSSSKLPPVAPVAPISGMVQGVIEDVTGEREQDQQMVAAKDASEAASLSKSMFMLKMSQEIRTPLHGVMGLSALLLRTALSLNQRDYVEAIAHSGEELLTMVSDVLDMGQLETGKFGLEASPFSVTTLLTESLASIRSTACEKKRLDLRAEMYGPATHRMVAQPGGGAPVPAWAPGCATCSGQLFSDRTRVRQILNHLMTNAVKFTEQGEITVVVRVDDESDFCFWRSATSTDLKTGAVITTTTRCKQPHDEPPVVTTVTTSKNPNKSVPSPLPTSEHDRRRVVKAGTVTDMPEGFRPPSYAAAFSPRGRRSTGEDAAHVFFAPLASSSSAPASAPANASASFSALLAAQRKSRPALLSMAPGNLPTPQWSPLEEASQQFPGGEGVAQPAQAGPMHKLRFDIYDTGIGMAPEHLPVIFEPFCQVDTSFGGNGLGLLLCKKVLGMMGGAMGVESTLGKGSHFWFALEVPEYVPAQTPPHTPTPIPSPVQPSPFPLPAGNTAFPSAGAILPLDEAAAEARPAARAHRHHAATSSRRSAATEESPLEQPHALRILVAEDNPINLKVAMGMIRRMGHLGDGVSNGAEALKKLVESAQWVGIPGAASTAPWPTPTGAEDEIVTAAPRAAATRPRPPLSASSSEGGPAPSEGDQDPDQELIGRYFADIPIIALTAYVSEEDRQRCFEAGMTDYLGKPLNLTQLEACLRKWIPCLGGRGGAGADGDGRSELESGAEDSGVRPRRSAALEVVGSADEASALGAGDAASRRHHHRRHHHRSKDAAGEEPAAAGEDEEADDAGPAPMLGLGVGMQAVPQGMGITEEGPEGEDEQPVQVNDPAATALEGTAGVVHEGGEQPLEEHLDAIREGDEDEANGPAA</sequence>
<feature type="compositionally biased region" description="Pro residues" evidence="3">
    <location>
        <begin position="489"/>
        <end position="512"/>
    </location>
</feature>
<feature type="domain" description="Histidine kinase" evidence="5">
    <location>
        <begin position="917"/>
        <end position="1330"/>
    </location>
</feature>
<feature type="compositionally biased region" description="Low complexity" evidence="3">
    <location>
        <begin position="797"/>
        <end position="822"/>
    </location>
</feature>
<dbReference type="SMART" id="SM00387">
    <property type="entry name" value="HATPase_c"/>
    <property type="match status" value="1"/>
</dbReference>
<feature type="region of interest" description="Disordered" evidence="3">
    <location>
        <begin position="332"/>
        <end position="668"/>
    </location>
</feature>
<comment type="caution">
    <text evidence="2">Lacks conserved residue(s) required for the propagation of feature annotation.</text>
</comment>
<dbReference type="CDD" id="cd00167">
    <property type="entry name" value="SANT"/>
    <property type="match status" value="1"/>
</dbReference>
<evidence type="ECO:0000313" key="10">
    <source>
        <dbReference type="Proteomes" id="UP001141327"/>
    </source>
</evidence>
<dbReference type="InterPro" id="IPR003661">
    <property type="entry name" value="HisK_dim/P_dom"/>
</dbReference>
<feature type="compositionally biased region" description="Basic residues" evidence="3">
    <location>
        <begin position="596"/>
        <end position="606"/>
    </location>
</feature>
<dbReference type="InterPro" id="IPR001789">
    <property type="entry name" value="Sig_transdc_resp-reg_receiver"/>
</dbReference>
<evidence type="ECO:0000256" key="2">
    <source>
        <dbReference type="PROSITE-ProRule" id="PRU00169"/>
    </source>
</evidence>
<feature type="domain" description="HTH myb-type" evidence="8">
    <location>
        <begin position="15"/>
        <end position="69"/>
    </location>
</feature>
<dbReference type="SUPFAM" id="SSF47384">
    <property type="entry name" value="Homodimeric domain of signal transducing histidine kinase"/>
    <property type="match status" value="1"/>
</dbReference>
<feature type="compositionally biased region" description="Low complexity" evidence="3">
    <location>
        <begin position="359"/>
        <end position="370"/>
    </location>
</feature>
<protein>
    <submittedName>
        <fullName evidence="9">PAS domain S-box protein</fullName>
    </submittedName>
</protein>
<feature type="compositionally biased region" description="Basic residues" evidence="3">
    <location>
        <begin position="1622"/>
        <end position="1633"/>
    </location>
</feature>
<dbReference type="SUPFAM" id="SSF52172">
    <property type="entry name" value="CheY-like"/>
    <property type="match status" value="2"/>
</dbReference>
<feature type="region of interest" description="Disordered" evidence="3">
    <location>
        <begin position="1376"/>
        <end position="1405"/>
    </location>
</feature>
<dbReference type="Gene3D" id="1.10.10.60">
    <property type="entry name" value="Homeodomain-like"/>
    <property type="match status" value="1"/>
</dbReference>
<evidence type="ECO:0000256" key="3">
    <source>
        <dbReference type="SAM" id="MobiDB-lite"/>
    </source>
</evidence>
<dbReference type="InterPro" id="IPR036890">
    <property type="entry name" value="HATPase_C_sf"/>
</dbReference>
<feature type="region of interest" description="Disordered" evidence="3">
    <location>
        <begin position="1107"/>
        <end position="1171"/>
    </location>
</feature>
<dbReference type="InterPro" id="IPR009057">
    <property type="entry name" value="Homeodomain-like_sf"/>
</dbReference>
<feature type="region of interest" description="Disordered" evidence="3">
    <location>
        <begin position="133"/>
        <end position="226"/>
    </location>
</feature>
<dbReference type="PROSITE" id="PS51293">
    <property type="entry name" value="SANT"/>
    <property type="match status" value="1"/>
</dbReference>
<proteinExistence type="predicted"/>
<dbReference type="PROSITE" id="PS50110">
    <property type="entry name" value="RESPONSE_REGULATORY"/>
    <property type="match status" value="1"/>
</dbReference>
<dbReference type="InterPro" id="IPR036097">
    <property type="entry name" value="HisK_dim/P_sf"/>
</dbReference>
<feature type="region of interest" description="Disordered" evidence="3">
    <location>
        <begin position="295"/>
        <end position="320"/>
    </location>
</feature>
<feature type="compositionally biased region" description="Acidic residues" evidence="3">
    <location>
        <begin position="1722"/>
        <end position="1732"/>
    </location>
</feature>
<dbReference type="PROSITE" id="PS50090">
    <property type="entry name" value="MYB_LIKE"/>
    <property type="match status" value="1"/>
</dbReference>
<dbReference type="InterPro" id="IPR011006">
    <property type="entry name" value="CheY-like_superfamily"/>
</dbReference>
<feature type="domain" description="SANT" evidence="7">
    <location>
        <begin position="18"/>
        <end position="52"/>
    </location>
</feature>
<dbReference type="InterPro" id="IPR017884">
    <property type="entry name" value="SANT_dom"/>
</dbReference>
<comment type="caution">
    <text evidence="9">The sequence shown here is derived from an EMBL/GenBank/DDBJ whole genome shotgun (WGS) entry which is preliminary data.</text>
</comment>
<dbReference type="Pfam" id="PF00512">
    <property type="entry name" value="HisKA"/>
    <property type="match status" value="1"/>
</dbReference>
<evidence type="ECO:0000259" key="4">
    <source>
        <dbReference type="PROSITE" id="PS50090"/>
    </source>
</evidence>
<feature type="compositionally biased region" description="Polar residues" evidence="3">
    <location>
        <begin position="1118"/>
        <end position="1130"/>
    </location>
</feature>
<dbReference type="InterPro" id="IPR005467">
    <property type="entry name" value="His_kinase_dom"/>
</dbReference>
<evidence type="ECO:0000259" key="6">
    <source>
        <dbReference type="PROSITE" id="PS50110"/>
    </source>
</evidence>
<dbReference type="InterPro" id="IPR004358">
    <property type="entry name" value="Sig_transdc_His_kin-like_C"/>
</dbReference>
<feature type="compositionally biased region" description="Low complexity" evidence="3">
    <location>
        <begin position="186"/>
        <end position="203"/>
    </location>
</feature>
<dbReference type="PANTHER" id="PTHR45339:SF5">
    <property type="entry name" value="HISTIDINE KINASE"/>
    <property type="match status" value="1"/>
</dbReference>
<dbReference type="Gene3D" id="3.40.50.2300">
    <property type="match status" value="2"/>
</dbReference>
<feature type="compositionally biased region" description="Basic and acidic residues" evidence="3">
    <location>
        <begin position="15"/>
        <end position="26"/>
    </location>
</feature>
<feature type="region of interest" description="Disordered" evidence="3">
    <location>
        <begin position="842"/>
        <end position="869"/>
    </location>
</feature>
<dbReference type="CDD" id="cd00082">
    <property type="entry name" value="HisKA"/>
    <property type="match status" value="1"/>
</dbReference>
<feature type="compositionally biased region" description="Low complexity" evidence="3">
    <location>
        <begin position="398"/>
        <end position="409"/>
    </location>
</feature>
<dbReference type="PRINTS" id="PR00344">
    <property type="entry name" value="BCTRLSENSOR"/>
</dbReference>
<feature type="compositionally biased region" description="Pro residues" evidence="3">
    <location>
        <begin position="464"/>
        <end position="481"/>
    </location>
</feature>
<dbReference type="Gene3D" id="1.10.287.130">
    <property type="match status" value="1"/>
</dbReference>
<dbReference type="InterPro" id="IPR003594">
    <property type="entry name" value="HATPase_dom"/>
</dbReference>
<keyword evidence="10" id="KW-1185">Reference proteome</keyword>
<dbReference type="SUPFAM" id="SSF55874">
    <property type="entry name" value="ATPase domain of HSP90 chaperone/DNA topoisomerase II/histidine kinase"/>
    <property type="match status" value="2"/>
</dbReference>
<feature type="compositionally biased region" description="Low complexity" evidence="3">
    <location>
        <begin position="1482"/>
        <end position="1506"/>
    </location>
</feature>
<dbReference type="InterPro" id="IPR017930">
    <property type="entry name" value="Myb_dom"/>
</dbReference>
<feature type="compositionally biased region" description="Low complexity" evidence="3">
    <location>
        <begin position="1390"/>
        <end position="1401"/>
    </location>
</feature>
<accession>A0ABQ8UHE1</accession>
<dbReference type="PROSITE" id="PS51294">
    <property type="entry name" value="HTH_MYB"/>
    <property type="match status" value="1"/>
</dbReference>
<feature type="compositionally biased region" description="Polar residues" evidence="3">
    <location>
        <begin position="854"/>
        <end position="866"/>
    </location>
</feature>
<feature type="compositionally biased region" description="Pro residues" evidence="3">
    <location>
        <begin position="428"/>
        <end position="450"/>
    </location>
</feature>
<dbReference type="Pfam" id="PF02518">
    <property type="entry name" value="HATPase_c"/>
    <property type="match status" value="1"/>
</dbReference>
<evidence type="ECO:0000256" key="1">
    <source>
        <dbReference type="ARBA" id="ARBA00022553"/>
    </source>
</evidence>
<evidence type="ECO:0000259" key="7">
    <source>
        <dbReference type="PROSITE" id="PS51293"/>
    </source>
</evidence>
<reference evidence="9" key="1">
    <citation type="journal article" date="2022" name="bioRxiv">
        <title>Genomics of Preaxostyla Flagellates Illuminates Evolutionary Transitions and the Path Towards Mitochondrial Loss.</title>
        <authorList>
            <person name="Novak L.V.F."/>
            <person name="Treitli S.C."/>
            <person name="Pyrih J."/>
            <person name="Halakuc P."/>
            <person name="Pipaliya S.V."/>
            <person name="Vacek V."/>
            <person name="Brzon O."/>
            <person name="Soukal P."/>
            <person name="Eme L."/>
            <person name="Dacks J.B."/>
            <person name="Karnkowska A."/>
            <person name="Elias M."/>
            <person name="Hampl V."/>
        </authorList>
    </citation>
    <scope>NUCLEOTIDE SEQUENCE</scope>
    <source>
        <strain evidence="9">RCP-MX</strain>
    </source>
</reference>
<dbReference type="PROSITE" id="PS50109">
    <property type="entry name" value="HIS_KIN"/>
    <property type="match status" value="1"/>
</dbReference>
<feature type="region of interest" description="Disordered" evidence="3">
    <location>
        <begin position="1572"/>
        <end position="1660"/>
    </location>
</feature>
<name>A0ABQ8UHE1_9EUKA</name>
<feature type="region of interest" description="Disordered" evidence="3">
    <location>
        <begin position="1703"/>
        <end position="1732"/>
    </location>
</feature>
<evidence type="ECO:0000259" key="8">
    <source>
        <dbReference type="PROSITE" id="PS51294"/>
    </source>
</evidence>
<dbReference type="Gene3D" id="3.30.565.10">
    <property type="entry name" value="Histidine kinase-like ATPase, C-terminal domain"/>
    <property type="match status" value="2"/>
</dbReference>
<dbReference type="PANTHER" id="PTHR45339">
    <property type="entry name" value="HYBRID SIGNAL TRANSDUCTION HISTIDINE KINASE J"/>
    <property type="match status" value="1"/>
</dbReference>
<feature type="compositionally biased region" description="Pro residues" evidence="3">
    <location>
        <begin position="653"/>
        <end position="664"/>
    </location>
</feature>
<dbReference type="SUPFAM" id="SSF46689">
    <property type="entry name" value="Homeodomain-like"/>
    <property type="match status" value="1"/>
</dbReference>
<dbReference type="Pfam" id="PF00249">
    <property type="entry name" value="Myb_DNA-binding"/>
    <property type="match status" value="1"/>
</dbReference>
<feature type="domain" description="Myb-like" evidence="4">
    <location>
        <begin position="15"/>
        <end position="65"/>
    </location>
</feature>
<keyword evidence="1" id="KW-0597">Phosphoprotein</keyword>
<feature type="region of interest" description="Disordered" evidence="3">
    <location>
        <begin position="797"/>
        <end position="823"/>
    </location>
</feature>
<feature type="region of interest" description="Disordered" evidence="3">
    <location>
        <begin position="1482"/>
        <end position="1512"/>
    </location>
</feature>
<dbReference type="Gene3D" id="3.30.450.20">
    <property type="entry name" value="PAS domain"/>
    <property type="match status" value="1"/>
</dbReference>
<feature type="compositionally biased region" description="Low complexity" evidence="3">
    <location>
        <begin position="578"/>
        <end position="595"/>
    </location>
</feature>
<dbReference type="InterPro" id="IPR001005">
    <property type="entry name" value="SANT/Myb"/>
</dbReference>
<gene>
    <name evidence="9" type="ORF">PAPYR_6182</name>
</gene>
<dbReference type="SMART" id="SM00448">
    <property type="entry name" value="REC"/>
    <property type="match status" value="1"/>
</dbReference>
<dbReference type="CDD" id="cd17546">
    <property type="entry name" value="REC_hyHK_CKI1_RcsC-like"/>
    <property type="match status" value="1"/>
</dbReference>
<feature type="compositionally biased region" description="Pro residues" evidence="3">
    <location>
        <begin position="565"/>
        <end position="577"/>
    </location>
</feature>
<dbReference type="EMBL" id="JAPMOS010000033">
    <property type="protein sequence ID" value="KAJ4458213.1"/>
    <property type="molecule type" value="Genomic_DNA"/>
</dbReference>
<dbReference type="SMART" id="SM00717">
    <property type="entry name" value="SANT"/>
    <property type="match status" value="1"/>
</dbReference>
<feature type="domain" description="Response regulatory" evidence="6">
    <location>
        <begin position="1411"/>
        <end position="1566"/>
    </location>
</feature>
<dbReference type="Proteomes" id="UP001141327">
    <property type="component" value="Unassembled WGS sequence"/>
</dbReference>
<organism evidence="9 10">
    <name type="scientific">Paratrimastix pyriformis</name>
    <dbReference type="NCBI Taxonomy" id="342808"/>
    <lineage>
        <taxon>Eukaryota</taxon>
        <taxon>Metamonada</taxon>
        <taxon>Preaxostyla</taxon>
        <taxon>Paratrimastigidae</taxon>
        <taxon>Paratrimastix</taxon>
    </lineage>
</organism>
<feature type="compositionally biased region" description="Low complexity" evidence="3">
    <location>
        <begin position="520"/>
        <end position="530"/>
    </location>
</feature>
<dbReference type="SMART" id="SM00388">
    <property type="entry name" value="HisKA"/>
    <property type="match status" value="1"/>
</dbReference>
<evidence type="ECO:0000259" key="5">
    <source>
        <dbReference type="PROSITE" id="PS50109"/>
    </source>
</evidence>
<feature type="compositionally biased region" description="Basic and acidic residues" evidence="3">
    <location>
        <begin position="1706"/>
        <end position="1721"/>
    </location>
</feature>
<feature type="region of interest" description="Disordered" evidence="3">
    <location>
        <begin position="1"/>
        <end position="26"/>
    </location>
</feature>